<dbReference type="Pfam" id="PF05742">
    <property type="entry name" value="TANGO2"/>
    <property type="match status" value="1"/>
</dbReference>
<dbReference type="PaxDb" id="6945-B7PED5"/>
<keyword evidence="3" id="KW-1185">Reference proteome</keyword>
<sequence length="58" mass="6512">MCLLYLFVNPQPKPDEYLLVLANVRDEFFGRPTSGCHVWERNPQLVGPSGSLAVKPNP</sequence>
<gene>
    <name evidence="1" type="ORF">IscW_ISCW004081</name>
</gene>
<dbReference type="VEuPathDB" id="VectorBase:ISCP_030685"/>
<dbReference type="InterPro" id="IPR008551">
    <property type="entry name" value="TANGO2"/>
</dbReference>
<proteinExistence type="predicted"/>
<dbReference type="VEuPathDB" id="VectorBase:ISCI004081"/>
<dbReference type="VEuPathDB" id="VectorBase:ISCW004081"/>
<dbReference type="AlphaFoldDB" id="B7PED5"/>
<reference evidence="1 3" key="1">
    <citation type="submission" date="2008-03" db="EMBL/GenBank/DDBJ databases">
        <title>Annotation of Ixodes scapularis.</title>
        <authorList>
            <consortium name="Ixodes scapularis Genome Project Consortium"/>
            <person name="Caler E."/>
            <person name="Hannick L.I."/>
            <person name="Bidwell S."/>
            <person name="Joardar V."/>
            <person name="Thiagarajan M."/>
            <person name="Amedeo P."/>
            <person name="Galinsky K.J."/>
            <person name="Schobel S."/>
            <person name="Inman J."/>
            <person name="Hostetler J."/>
            <person name="Miller J."/>
            <person name="Hammond M."/>
            <person name="Megy K."/>
            <person name="Lawson D."/>
            <person name="Kodira C."/>
            <person name="Sutton G."/>
            <person name="Meyer J."/>
            <person name="Hill C.A."/>
            <person name="Birren B."/>
            <person name="Nene V."/>
            <person name="Collins F."/>
            <person name="Alarcon-Chaidez F."/>
            <person name="Wikel S."/>
            <person name="Strausberg R."/>
        </authorList>
    </citation>
    <scope>NUCLEOTIDE SEQUENCE [LARGE SCALE GENOMIC DNA]</scope>
    <source>
        <strain evidence="3">Wikel</strain>
        <strain evidence="1">Wikel colony</strain>
    </source>
</reference>
<dbReference type="HOGENOM" id="CLU_2981352_0_0_1"/>
<reference evidence="2" key="2">
    <citation type="submission" date="2020-05" db="UniProtKB">
        <authorList>
            <consortium name="EnsemblMetazoa"/>
        </authorList>
    </citation>
    <scope>IDENTIFICATION</scope>
    <source>
        <strain evidence="2">wikel</strain>
    </source>
</reference>
<organism>
    <name type="scientific">Ixodes scapularis</name>
    <name type="common">Black-legged tick</name>
    <name type="synonym">Deer tick</name>
    <dbReference type="NCBI Taxonomy" id="6945"/>
    <lineage>
        <taxon>Eukaryota</taxon>
        <taxon>Metazoa</taxon>
        <taxon>Ecdysozoa</taxon>
        <taxon>Arthropoda</taxon>
        <taxon>Chelicerata</taxon>
        <taxon>Arachnida</taxon>
        <taxon>Acari</taxon>
        <taxon>Parasitiformes</taxon>
        <taxon>Ixodida</taxon>
        <taxon>Ixodoidea</taxon>
        <taxon>Ixodidae</taxon>
        <taxon>Ixodinae</taxon>
        <taxon>Ixodes</taxon>
    </lineage>
</organism>
<evidence type="ECO:0000313" key="1">
    <source>
        <dbReference type="EMBL" id="EEC04957.1"/>
    </source>
</evidence>
<protein>
    <submittedName>
        <fullName evidence="1 2">Uncharacterized protein</fullName>
    </submittedName>
</protein>
<name>B7PED5_IXOSC</name>
<dbReference type="OrthoDB" id="191601at2759"/>
<dbReference type="EMBL" id="ABJB010061416">
    <property type="status" value="NOT_ANNOTATED_CDS"/>
    <property type="molecule type" value="Genomic_DNA"/>
</dbReference>
<evidence type="ECO:0000313" key="2">
    <source>
        <dbReference type="EnsemblMetazoa" id="ISCW004081-PA"/>
    </source>
</evidence>
<dbReference type="EMBL" id="DS695167">
    <property type="protein sequence ID" value="EEC04957.1"/>
    <property type="molecule type" value="Genomic_DNA"/>
</dbReference>
<dbReference type="Proteomes" id="UP000001555">
    <property type="component" value="Unassembled WGS sequence"/>
</dbReference>
<evidence type="ECO:0000313" key="3">
    <source>
        <dbReference type="Proteomes" id="UP000001555"/>
    </source>
</evidence>
<dbReference type="InParanoid" id="B7PED5"/>
<accession>B7PED5</accession>
<dbReference type="EnsemblMetazoa" id="ISCW004081-RA">
    <property type="protein sequence ID" value="ISCW004081-PA"/>
    <property type="gene ID" value="ISCW004081"/>
</dbReference>